<dbReference type="InterPro" id="IPR010953">
    <property type="entry name" value="Citrate_synthase_typ-I"/>
</dbReference>
<dbReference type="InterPro" id="IPR036969">
    <property type="entry name" value="Citrate_synthase_sf"/>
</dbReference>
<dbReference type="Gene3D" id="1.10.580.10">
    <property type="entry name" value="Citrate Synthase, domain 1"/>
    <property type="match status" value="1"/>
</dbReference>
<dbReference type="NCBIfam" id="TIGR01798">
    <property type="entry name" value="cit_synth_I"/>
    <property type="match status" value="1"/>
</dbReference>
<name>A0A4P9UKU5_METBY</name>
<evidence type="ECO:0000256" key="4">
    <source>
        <dbReference type="ARBA" id="ARBA00022679"/>
    </source>
</evidence>
<evidence type="ECO:0000256" key="9">
    <source>
        <dbReference type="RuleBase" id="RU003370"/>
    </source>
</evidence>
<dbReference type="GO" id="GO:0005737">
    <property type="term" value="C:cytoplasm"/>
    <property type="evidence" value="ECO:0007669"/>
    <property type="project" value="InterPro"/>
</dbReference>
<dbReference type="KEGG" id="mbur:EQU24_06100"/>
<evidence type="ECO:0000256" key="3">
    <source>
        <dbReference type="ARBA" id="ARBA00022532"/>
    </source>
</evidence>
<organism evidence="11 12">
    <name type="scientific">Methylotuvimicrobium buryatense</name>
    <name type="common">Methylomicrobium buryatense</name>
    <dbReference type="NCBI Taxonomy" id="95641"/>
    <lineage>
        <taxon>Bacteria</taxon>
        <taxon>Pseudomonadati</taxon>
        <taxon>Pseudomonadota</taxon>
        <taxon>Gammaproteobacteria</taxon>
        <taxon>Methylococcales</taxon>
        <taxon>Methylococcaceae</taxon>
        <taxon>Methylotuvimicrobium</taxon>
    </lineage>
</organism>
<dbReference type="AlphaFoldDB" id="A0A4P9UKU5"/>
<dbReference type="Gene3D" id="1.10.230.10">
    <property type="entry name" value="Cytochrome P450-Terp, domain 2"/>
    <property type="match status" value="1"/>
</dbReference>
<keyword evidence="4 7" id="KW-0808">Transferase</keyword>
<dbReference type="NCBIfam" id="NF004126">
    <property type="entry name" value="PRK05614.1"/>
    <property type="match status" value="1"/>
</dbReference>
<evidence type="ECO:0000256" key="8">
    <source>
        <dbReference type="PIRSR" id="PIRSR001369-1"/>
    </source>
</evidence>
<gene>
    <name evidence="11" type="primary">gltA</name>
    <name evidence="11" type="ORF">EQU24_06100</name>
</gene>
<dbReference type="PIRSF" id="PIRSF001369">
    <property type="entry name" value="Citrate_synth"/>
    <property type="match status" value="1"/>
</dbReference>
<proteinExistence type="inferred from homology"/>
<dbReference type="InterPro" id="IPR016142">
    <property type="entry name" value="Citrate_synth-like_lrg_a-sub"/>
</dbReference>
<dbReference type="EMBL" id="CP035467">
    <property type="protein sequence ID" value="QCW81869.1"/>
    <property type="molecule type" value="Genomic_DNA"/>
</dbReference>
<comment type="catalytic activity">
    <reaction evidence="5 9">
        <text>oxaloacetate + acetyl-CoA + H2O = citrate + CoA + H(+)</text>
        <dbReference type="Rhea" id="RHEA:16845"/>
        <dbReference type="ChEBI" id="CHEBI:15377"/>
        <dbReference type="ChEBI" id="CHEBI:15378"/>
        <dbReference type="ChEBI" id="CHEBI:16452"/>
        <dbReference type="ChEBI" id="CHEBI:16947"/>
        <dbReference type="ChEBI" id="CHEBI:57287"/>
        <dbReference type="ChEBI" id="CHEBI:57288"/>
        <dbReference type="EC" id="2.3.3.16"/>
    </reaction>
</comment>
<dbReference type="Gene3D" id="2.20.28.60">
    <property type="match status" value="1"/>
</dbReference>
<dbReference type="PROSITE" id="PS00480">
    <property type="entry name" value="CITRATE_SYNTHASE"/>
    <property type="match status" value="1"/>
</dbReference>
<dbReference type="UniPathway" id="UPA00223">
    <property type="reaction ID" value="UER00717"/>
</dbReference>
<keyword evidence="12" id="KW-1185">Reference proteome</keyword>
<dbReference type="InterPro" id="IPR016143">
    <property type="entry name" value="Citrate_synth-like_sm_a-sub"/>
</dbReference>
<comment type="similarity">
    <text evidence="2 7 10">Belongs to the citrate synthase family.</text>
</comment>
<feature type="active site" evidence="8">
    <location>
        <position position="367"/>
    </location>
</feature>
<evidence type="ECO:0000256" key="10">
    <source>
        <dbReference type="RuleBase" id="RU003406"/>
    </source>
</evidence>
<comment type="pathway">
    <text evidence="1 9">Carbohydrate metabolism; tricarboxylic acid cycle; isocitrate from oxaloacetate: step 1/2.</text>
</comment>
<dbReference type="SUPFAM" id="SSF48256">
    <property type="entry name" value="Citrate synthase"/>
    <property type="match status" value="1"/>
</dbReference>
<dbReference type="Pfam" id="PF00285">
    <property type="entry name" value="Citrate_synt"/>
    <property type="match status" value="1"/>
</dbReference>
<dbReference type="CDD" id="cd06114">
    <property type="entry name" value="EcCS_like"/>
    <property type="match status" value="1"/>
</dbReference>
<evidence type="ECO:0000313" key="11">
    <source>
        <dbReference type="EMBL" id="QCW81869.1"/>
    </source>
</evidence>
<accession>A0A4P9UKU5</accession>
<keyword evidence="3 9" id="KW-0816">Tricarboxylic acid cycle</keyword>
<protein>
    <recommendedName>
        <fullName evidence="6 7">Citrate synthase</fullName>
    </recommendedName>
</protein>
<dbReference type="GO" id="GO:0036440">
    <property type="term" value="F:citrate synthase activity"/>
    <property type="evidence" value="ECO:0007669"/>
    <property type="project" value="UniProtKB-EC"/>
</dbReference>
<dbReference type="InterPro" id="IPR024176">
    <property type="entry name" value="Citrate_synthase_bac-typ"/>
</dbReference>
<evidence type="ECO:0000313" key="12">
    <source>
        <dbReference type="Proteomes" id="UP000305881"/>
    </source>
</evidence>
<dbReference type="GO" id="GO:0006099">
    <property type="term" value="P:tricarboxylic acid cycle"/>
    <property type="evidence" value="ECO:0007669"/>
    <property type="project" value="UniProtKB-UniRule"/>
</dbReference>
<keyword evidence="11" id="KW-0012">Acyltransferase</keyword>
<dbReference type="InterPro" id="IPR019810">
    <property type="entry name" value="Citrate_synthase_AS"/>
</dbReference>
<dbReference type="InterPro" id="IPR002020">
    <property type="entry name" value="Citrate_synthase"/>
</dbReference>
<dbReference type="OrthoDB" id="9800864at2"/>
<dbReference type="RefSeq" id="WP_017840339.1">
    <property type="nucleotide sequence ID" value="NZ_CP035467.1"/>
</dbReference>
<evidence type="ECO:0000256" key="7">
    <source>
        <dbReference type="PIRNR" id="PIRNR001369"/>
    </source>
</evidence>
<evidence type="ECO:0000256" key="2">
    <source>
        <dbReference type="ARBA" id="ARBA00010566"/>
    </source>
</evidence>
<evidence type="ECO:0000256" key="1">
    <source>
        <dbReference type="ARBA" id="ARBA00004751"/>
    </source>
</evidence>
<sequence length="432" mass="48994">MTNHNQVTIRNEDDRISCELPVLQGTIGPDVIDIRTLYRDTGAFTYDPGFTSTASCSSRITFIDGDKGILLYRGYPIEQLAEKCDFMEVCYLLLHDELPNGRQMQEFVNDITYHTMVHDQLTGFYKGFRRDAHPMATLVAVVGALSAFYHHELDIRCPIDRNLSAIRLIAKMPTIVAMSHKYSIGMPFMYPQNKLGYVENFMYMMHATPCEDYVQNPVLVRAMDRILILHADHEQNASTSTVRLAGSSGANPYACITSGIACLWGAAHGGANEAVLRMLLEIGDVSKIGEFINKAKDKNDPFRLMGFGHRVYKNYDPRAKLMRETCHEVLTELGLHDDPLFKLALELERIALEDDYFIEKKLYPNVDFYSGIVMRALGIPTVMFTAIFAMARSIGWIAHWDEMISDEEQKIGRPRQLYKGHTLRDVVSISAR</sequence>
<reference evidence="12" key="1">
    <citation type="journal article" date="2019" name="J. Bacteriol.">
        <title>A Mutagenic Screen Identifies a TonB-Dependent Receptor Required for the Lanthanide Metal Switch in the Type I Methanotroph 'Methylotuvimicrobium buryatense' 5GB1C.</title>
        <authorList>
            <person name="Groom J.D."/>
            <person name="Ford S.M."/>
            <person name="Pesesky M.W."/>
            <person name="Lidstrom M.E."/>
        </authorList>
    </citation>
    <scope>NUCLEOTIDE SEQUENCE [LARGE SCALE GENOMIC DNA]</scope>
    <source>
        <strain evidence="12">5GB1C</strain>
    </source>
</reference>
<dbReference type="Proteomes" id="UP000305881">
    <property type="component" value="Chromosome"/>
</dbReference>
<evidence type="ECO:0000256" key="6">
    <source>
        <dbReference type="NCBIfam" id="TIGR01798"/>
    </source>
</evidence>
<dbReference type="FunFam" id="1.10.230.10:FF:000002">
    <property type="entry name" value="Citrate synthase"/>
    <property type="match status" value="1"/>
</dbReference>
<feature type="active site" evidence="8">
    <location>
        <position position="309"/>
    </location>
</feature>
<dbReference type="PANTHER" id="PTHR42871:SF1">
    <property type="entry name" value="CITRATE SYNTHASE"/>
    <property type="match status" value="1"/>
</dbReference>
<dbReference type="PANTHER" id="PTHR42871">
    <property type="entry name" value="CITRATE SYNTHASE"/>
    <property type="match status" value="1"/>
</dbReference>
<dbReference type="PRINTS" id="PR00143">
    <property type="entry name" value="CITRTSNTHASE"/>
</dbReference>
<dbReference type="STRING" id="675511.GCA_000341735_01793"/>
<evidence type="ECO:0000256" key="5">
    <source>
        <dbReference type="ARBA" id="ARBA00049288"/>
    </source>
</evidence>